<dbReference type="AlphaFoldDB" id="A0AAV4K613"/>
<dbReference type="RefSeq" id="WP_017871710.1">
    <property type="nucleotide sequence ID" value="NZ_BMLZ01000021.1"/>
</dbReference>
<dbReference type="Proteomes" id="UP000630135">
    <property type="component" value="Unassembled WGS sequence"/>
</dbReference>
<dbReference type="EMBL" id="BMMA01000019">
    <property type="protein sequence ID" value="GGI86030.1"/>
    <property type="molecule type" value="Genomic_DNA"/>
</dbReference>
<dbReference type="Proteomes" id="UP000652720">
    <property type="component" value="Unassembled WGS sequence"/>
</dbReference>
<proteinExistence type="predicted"/>
<sequence length="86" mass="9862">MSVAIRLTLKEFLEAHHLRVSQVETTAREKLGLPLGKNTLYRMMSKDRIEKIDLVAVNSVLESLSELVGRDVQLGEILEFRRGERQ</sequence>
<evidence type="ECO:0008006" key="5">
    <source>
        <dbReference type="Google" id="ProtNLM"/>
    </source>
</evidence>
<keyword evidence="3" id="KW-1185">Reference proteome</keyword>
<evidence type="ECO:0000313" key="4">
    <source>
        <dbReference type="Proteomes" id="UP000652720"/>
    </source>
</evidence>
<name>A0AAV4K613_9DEIO</name>
<evidence type="ECO:0000313" key="2">
    <source>
        <dbReference type="EMBL" id="GGP30198.1"/>
    </source>
</evidence>
<evidence type="ECO:0000313" key="3">
    <source>
        <dbReference type="Proteomes" id="UP000630135"/>
    </source>
</evidence>
<evidence type="ECO:0000313" key="1">
    <source>
        <dbReference type="EMBL" id="GGI86030.1"/>
    </source>
</evidence>
<reference evidence="1" key="4">
    <citation type="submission" date="2023-08" db="EMBL/GenBank/DDBJ databases">
        <authorList>
            <person name="Sun Q."/>
            <person name="Zhou Y."/>
        </authorList>
    </citation>
    <scope>NUCLEOTIDE SEQUENCE</scope>
    <source>
        <strain evidence="2">CGMCC 1.8884</strain>
        <strain evidence="1">CGMCC 1.8885</strain>
    </source>
</reference>
<reference evidence="3" key="3">
    <citation type="journal article" date="2019" name="Int. J. Syst. Evol. Microbiol.">
        <title>The Global Catalogue of Microorganisms (GCM) 10K type strain sequencing project: providing services to taxonomists for standard genome sequencing and annotation.</title>
        <authorList>
            <consortium name="The Broad Institute Genomics Platform"/>
            <consortium name="The Broad Institute Genome Sequencing Center for Infectious Disease"/>
            <person name="Wu L."/>
            <person name="Ma J."/>
        </authorList>
    </citation>
    <scope>NUCLEOTIDE SEQUENCE [LARGE SCALE GENOMIC DNA]</scope>
    <source>
        <strain evidence="3">CGMCC 1.8884</strain>
    </source>
</reference>
<dbReference type="GeneID" id="59166838"/>
<protein>
    <recommendedName>
        <fullName evidence="5">XRE family transcriptional regulator</fullName>
    </recommendedName>
</protein>
<gene>
    <name evidence="2" type="ORF">GCM10008021_18490</name>
    <name evidence="1" type="ORF">GCM10010914_20540</name>
</gene>
<reference evidence="1" key="2">
    <citation type="journal article" date="2014" name="Int. J. Syst. Evol. Microbiol.">
        <title>Complete genome sequence of Corynebacterium casei LMG S-19264T (=DSM 44701T), isolated from a smear-ripened cheese.</title>
        <authorList>
            <consortium name="US DOE Joint Genome Institute (JGI-PGF)"/>
            <person name="Walter F."/>
            <person name="Albersmeier A."/>
            <person name="Kalinowski J."/>
            <person name="Ruckert C."/>
        </authorList>
    </citation>
    <scope>NUCLEOTIDE SEQUENCE</scope>
    <source>
        <strain evidence="1">CGMCC 1.8885</strain>
    </source>
</reference>
<comment type="caution">
    <text evidence="1">The sequence shown here is derived from an EMBL/GenBank/DDBJ whole genome shotgun (WGS) entry which is preliminary data.</text>
</comment>
<accession>A0AAV4K613</accession>
<reference evidence="2" key="1">
    <citation type="journal article" date="2014" name="Int. J. Syst. Evol. Microbiol.">
        <title>Complete genome of a new Firmicutes species belonging to the dominant human colonic microbiota ('Ruminococcus bicirculans') reveals two chromosomes and a selective capacity to utilize plant glucans.</title>
        <authorList>
            <consortium name="NISC Comparative Sequencing Program"/>
            <person name="Wegmann U."/>
            <person name="Louis P."/>
            <person name="Goesmann A."/>
            <person name="Henrissat B."/>
            <person name="Duncan S.H."/>
            <person name="Flint H.J."/>
        </authorList>
    </citation>
    <scope>NUCLEOTIDE SEQUENCE</scope>
    <source>
        <strain evidence="2">CGMCC 1.8884</strain>
    </source>
</reference>
<organism evidence="1 4">
    <name type="scientific">Deinococcus wulumuqiensis</name>
    <dbReference type="NCBI Taxonomy" id="980427"/>
    <lineage>
        <taxon>Bacteria</taxon>
        <taxon>Thermotogati</taxon>
        <taxon>Deinococcota</taxon>
        <taxon>Deinococci</taxon>
        <taxon>Deinococcales</taxon>
        <taxon>Deinococcaceae</taxon>
        <taxon>Deinococcus</taxon>
    </lineage>
</organism>
<dbReference type="EMBL" id="BMLZ01000021">
    <property type="protein sequence ID" value="GGP30198.1"/>
    <property type="molecule type" value="Genomic_DNA"/>
</dbReference>